<comment type="caution">
    <text evidence="1">The sequence shown here is derived from an EMBL/GenBank/DDBJ whole genome shotgun (WGS) entry which is preliminary data.</text>
</comment>
<dbReference type="Proteomes" id="UP001156669">
    <property type="component" value="Unassembled WGS sequence"/>
</dbReference>
<accession>A0ABQ5Y6F1</accession>
<evidence type="ECO:0000313" key="2">
    <source>
        <dbReference type="Proteomes" id="UP001156669"/>
    </source>
</evidence>
<dbReference type="EMBL" id="BSOE01000049">
    <property type="protein sequence ID" value="GLR05006.1"/>
    <property type="molecule type" value="Genomic_DNA"/>
</dbReference>
<proteinExistence type="predicted"/>
<keyword evidence="2" id="KW-1185">Reference proteome</keyword>
<protein>
    <submittedName>
        <fullName evidence="1">Uncharacterized protein</fullName>
    </submittedName>
</protein>
<reference evidence="2" key="1">
    <citation type="journal article" date="2019" name="Int. J. Syst. Evol. Microbiol.">
        <title>The Global Catalogue of Microorganisms (GCM) 10K type strain sequencing project: providing services to taxonomists for standard genome sequencing and annotation.</title>
        <authorList>
            <consortium name="The Broad Institute Genomics Platform"/>
            <consortium name="The Broad Institute Genome Sequencing Center for Infectious Disease"/>
            <person name="Wu L."/>
            <person name="Ma J."/>
        </authorList>
    </citation>
    <scope>NUCLEOTIDE SEQUENCE [LARGE SCALE GENOMIC DNA]</scope>
    <source>
        <strain evidence="2">NBRC 110633</strain>
    </source>
</reference>
<dbReference type="RefSeq" id="WP_045396160.1">
    <property type="nucleotide sequence ID" value="NZ_BBLD01000007.1"/>
</dbReference>
<evidence type="ECO:0000313" key="1">
    <source>
        <dbReference type="EMBL" id="GLR05006.1"/>
    </source>
</evidence>
<organism evidence="1 2">
    <name type="scientific">Vibrio hyugaensis</name>
    <dbReference type="NCBI Taxonomy" id="1534743"/>
    <lineage>
        <taxon>Bacteria</taxon>
        <taxon>Pseudomonadati</taxon>
        <taxon>Pseudomonadota</taxon>
        <taxon>Gammaproteobacteria</taxon>
        <taxon>Vibrionales</taxon>
        <taxon>Vibrionaceae</taxon>
        <taxon>Vibrio</taxon>
    </lineage>
</organism>
<gene>
    <name evidence="1" type="ORF">GCM10007906_25940</name>
</gene>
<name>A0ABQ5Y6F1_9VIBR</name>
<sequence length="151" mass="16165">MTNVIPFRRKKVVETEPKKNSPMGASIKMTDCHLEGNGIGMLLGDGVEVDMDNTQFVNNGAGIVAGSLDDQFLQILKTATATERFKFANELSGIVGESDTQKRQELIKKSSLGQKLSTVANVATVGSWLGEVIEGVSSMDLNTVMQTIMGG</sequence>